<protein>
    <submittedName>
        <fullName evidence="3">4-hydroxy-4-methyl-2-oxoglutarate aldolase/4-carboxy-4-hydroxy-2-oxoadipate aldolase</fullName>
        <ecNumber evidence="3">4.1.3.16</ecNumber>
    </submittedName>
</protein>
<feature type="binding site" evidence="1">
    <location>
        <begin position="109"/>
        <end position="112"/>
    </location>
    <ligand>
        <name>substrate</name>
    </ligand>
</feature>
<dbReference type="AlphaFoldDB" id="A0AAP9NPX8"/>
<feature type="binding site" evidence="1">
    <location>
        <position position="132"/>
    </location>
    <ligand>
        <name>Mg(2+)</name>
        <dbReference type="ChEBI" id="CHEBI:18420"/>
    </ligand>
</feature>
<evidence type="ECO:0000313" key="3">
    <source>
        <dbReference type="EMBL" id="QKS25628.1"/>
    </source>
</evidence>
<dbReference type="EC" id="4.1.3.16" evidence="3"/>
<dbReference type="GO" id="GO:0046872">
    <property type="term" value="F:metal ion binding"/>
    <property type="evidence" value="ECO:0007669"/>
    <property type="project" value="UniProtKB-KW"/>
</dbReference>
<dbReference type="Gene3D" id="3.50.30.40">
    <property type="entry name" value="Ribonuclease E inhibitor RraA/RraA-like"/>
    <property type="match status" value="1"/>
</dbReference>
<sequence length="255" mass="27669">MSDLSPLASGTLELLGKSSTATITTQLFKRGYRQQFLVGLKPMNPDVASFVGIAFTLRFIPSREDKDWDLGDLAKRGEDNLQWEAIESVSEGEVLIIDSCQDPRAASAGDMLLTRLLKRGAAGAVTDGAFRDGKEVAKIGLPAYSRENTATTRPAFLRAIDMQVPIGCAGVAVYPGDVVVSDGNGVVVIPRSIADDLAVDAYEQEQREQYLHKKIEAGAPLWGTYPPNAKTLAEYEQHRAEQSQSGQSRTRQQGI</sequence>
<dbReference type="InterPro" id="IPR036704">
    <property type="entry name" value="RraA/RraA-like_sf"/>
</dbReference>
<dbReference type="Proteomes" id="UP000509761">
    <property type="component" value="Chromosome"/>
</dbReference>
<keyword evidence="4" id="KW-1185">Reference proteome</keyword>
<feature type="compositionally biased region" description="Low complexity" evidence="2">
    <location>
        <begin position="242"/>
        <end position="255"/>
    </location>
</feature>
<feature type="binding site" evidence="1">
    <location>
        <position position="131"/>
    </location>
    <ligand>
        <name>substrate</name>
    </ligand>
</feature>
<organism evidence="3 4">
    <name type="scientific">Vreelandella titanicae</name>
    <dbReference type="NCBI Taxonomy" id="664683"/>
    <lineage>
        <taxon>Bacteria</taxon>
        <taxon>Pseudomonadati</taxon>
        <taxon>Pseudomonadota</taxon>
        <taxon>Gammaproteobacteria</taxon>
        <taxon>Oceanospirillales</taxon>
        <taxon>Halomonadaceae</taxon>
        <taxon>Vreelandella</taxon>
    </lineage>
</organism>
<evidence type="ECO:0000313" key="4">
    <source>
        <dbReference type="Proteomes" id="UP000509761"/>
    </source>
</evidence>
<dbReference type="EMBL" id="CP054580">
    <property type="protein sequence ID" value="QKS25628.1"/>
    <property type="molecule type" value="Genomic_DNA"/>
</dbReference>
<proteinExistence type="predicted"/>
<dbReference type="InterPro" id="IPR005493">
    <property type="entry name" value="RraA/RraA-like"/>
</dbReference>
<evidence type="ECO:0000256" key="2">
    <source>
        <dbReference type="SAM" id="MobiDB-lite"/>
    </source>
</evidence>
<dbReference type="PANTHER" id="PTHR33254">
    <property type="entry name" value="4-HYDROXY-4-METHYL-2-OXOGLUTARATE ALDOLASE 3-RELATED"/>
    <property type="match status" value="1"/>
</dbReference>
<accession>A0AAP9NPX8</accession>
<evidence type="ECO:0000256" key="1">
    <source>
        <dbReference type="PIRSR" id="PIRSR605493-1"/>
    </source>
</evidence>
<keyword evidence="1" id="KW-0479">Metal-binding</keyword>
<feature type="region of interest" description="Disordered" evidence="2">
    <location>
        <begin position="230"/>
        <end position="255"/>
    </location>
</feature>
<comment type="cofactor">
    <cofactor evidence="1">
        <name>Mg(2+)</name>
        <dbReference type="ChEBI" id="CHEBI:18420"/>
    </cofactor>
</comment>
<dbReference type="CDD" id="cd16841">
    <property type="entry name" value="RraA_family"/>
    <property type="match status" value="1"/>
</dbReference>
<gene>
    <name evidence="3" type="ORF">FX987_03424</name>
</gene>
<name>A0AAP9NPX8_9GAMM</name>
<reference evidence="3 4" key="1">
    <citation type="submission" date="2019-12" db="EMBL/GenBank/DDBJ databases">
        <title>Genome sequencing and assembly of endphytes of Porphyra tenera.</title>
        <authorList>
            <person name="Park J.M."/>
            <person name="Shin R."/>
            <person name="Jo S.H."/>
        </authorList>
    </citation>
    <scope>NUCLEOTIDE SEQUENCE [LARGE SCALE GENOMIC DNA]</scope>
    <source>
        <strain evidence="3 4">GPM3</strain>
    </source>
</reference>
<keyword evidence="1" id="KW-0460">Magnesium</keyword>
<keyword evidence="3" id="KW-0456">Lyase</keyword>
<dbReference type="PANTHER" id="PTHR33254:SF16">
    <property type="entry name" value="BLR3842 PROTEIN"/>
    <property type="match status" value="1"/>
</dbReference>
<dbReference type="RefSeq" id="WP_022521598.1">
    <property type="nucleotide sequence ID" value="NZ_CP054580.1"/>
</dbReference>
<dbReference type="GO" id="GO:0008700">
    <property type="term" value="F:(R,S)-4-hydroxy-2-oxoglutarate aldolase activity"/>
    <property type="evidence" value="ECO:0007669"/>
    <property type="project" value="UniProtKB-EC"/>
</dbReference>
<dbReference type="Pfam" id="PF03737">
    <property type="entry name" value="RraA-like"/>
    <property type="match status" value="1"/>
</dbReference>
<dbReference type="NCBIfam" id="NF006093">
    <property type="entry name" value="PRK08245.1"/>
    <property type="match status" value="1"/>
</dbReference>
<dbReference type="SUPFAM" id="SSF89562">
    <property type="entry name" value="RraA-like"/>
    <property type="match status" value="1"/>
</dbReference>